<name>A0A238FL22_9BASI</name>
<accession>A0A238FL22</accession>
<gene>
    <name evidence="1" type="ORF">BQ2448_8119</name>
</gene>
<dbReference type="EMBL" id="FMSP01000021">
    <property type="protein sequence ID" value="SCV74480.1"/>
    <property type="molecule type" value="Genomic_DNA"/>
</dbReference>
<protein>
    <submittedName>
        <fullName evidence="1">BQ2448_8119 protein</fullName>
    </submittedName>
</protein>
<proteinExistence type="predicted"/>
<dbReference type="SUPFAM" id="SSF52047">
    <property type="entry name" value="RNI-like"/>
    <property type="match status" value="1"/>
</dbReference>
<keyword evidence="2" id="KW-1185">Reference proteome</keyword>
<dbReference type="OrthoDB" id="2533646at2759"/>
<sequence>MSLLPRTLPPEIILAIVRHNLPPCSPETYLPRYQLLTRVYGRLSKAWYHVAQLELHRHVVLKTPVHAERWIEVVESTDPVKRSWRFGTVAVTLGTPDGDVDSCTGAHHLVRIVSSWIEQDDTDHLIARIVKFTPSLRRAWLYNCRFDPSDLSLAVELTTLICSNGEMVLGGVNQESKPVSVLCSDVLAWHLPRLRSLELHHCYLWSKDPDPASSSSVAQPPHSNREADRILFNPSSVPALVHLALSIVPTQTPLELHLFSSQLESLWITRTPMQVRPRSTQWPLLPELGPMPKLRHLAIDVFGSGILQRDVSTLMKVLQGAEFLVTLRIASFWIHHFEPVVFHDPSFQVKGQGRVSVRGATSTSMRTQSGPGLNPLSILDHLPQLQIVWIPQTPIPTMRMSPDEKAQAIAIRDETKQLLHSRGISLNEFTLEVASGSLVKTPHDCLEADPGYNSWHEFVKHFM</sequence>
<dbReference type="Proteomes" id="UP000198372">
    <property type="component" value="Unassembled WGS sequence"/>
</dbReference>
<evidence type="ECO:0000313" key="2">
    <source>
        <dbReference type="Proteomes" id="UP000198372"/>
    </source>
</evidence>
<dbReference type="AlphaFoldDB" id="A0A238FL22"/>
<reference evidence="2" key="1">
    <citation type="submission" date="2016-09" db="EMBL/GenBank/DDBJ databases">
        <authorList>
            <person name="Jeantristanb JTB J.-T."/>
            <person name="Ricardo R."/>
        </authorList>
    </citation>
    <scope>NUCLEOTIDE SEQUENCE [LARGE SCALE GENOMIC DNA]</scope>
</reference>
<evidence type="ECO:0000313" key="1">
    <source>
        <dbReference type="EMBL" id="SCV74480.1"/>
    </source>
</evidence>
<organism evidence="1 2">
    <name type="scientific">Microbotryum intermedium</name>
    <dbReference type="NCBI Taxonomy" id="269621"/>
    <lineage>
        <taxon>Eukaryota</taxon>
        <taxon>Fungi</taxon>
        <taxon>Dikarya</taxon>
        <taxon>Basidiomycota</taxon>
        <taxon>Pucciniomycotina</taxon>
        <taxon>Microbotryomycetes</taxon>
        <taxon>Microbotryales</taxon>
        <taxon>Microbotryaceae</taxon>
        <taxon>Microbotryum</taxon>
    </lineage>
</organism>